<dbReference type="Proteomes" id="UP000187203">
    <property type="component" value="Unassembled WGS sequence"/>
</dbReference>
<name>A0A1R3HLN1_9ROSI</name>
<proteinExistence type="predicted"/>
<protein>
    <submittedName>
        <fullName evidence="1">Uncharacterized protein</fullName>
    </submittedName>
</protein>
<dbReference type="EMBL" id="AWUE01019844">
    <property type="protein sequence ID" value="OMO71255.1"/>
    <property type="molecule type" value="Genomic_DNA"/>
</dbReference>
<reference evidence="2" key="1">
    <citation type="submission" date="2013-09" db="EMBL/GenBank/DDBJ databases">
        <title>Corchorus olitorius genome sequencing.</title>
        <authorList>
            <person name="Alam M."/>
            <person name="Haque M.S."/>
            <person name="Islam M.S."/>
            <person name="Emdad E.M."/>
            <person name="Islam M.M."/>
            <person name="Ahmed B."/>
            <person name="Halim A."/>
            <person name="Hossen Q.M.M."/>
            <person name="Hossain M.Z."/>
            <person name="Ahmed R."/>
            <person name="Khan M.M."/>
            <person name="Islam R."/>
            <person name="Rashid M.M."/>
            <person name="Khan S.A."/>
            <person name="Rahman M.S."/>
            <person name="Alam M."/>
            <person name="Yahiya A.S."/>
            <person name="Khan M.S."/>
            <person name="Azam M.S."/>
            <person name="Haque T."/>
            <person name="Lashkar M.Z.H."/>
            <person name="Akhand A.I."/>
            <person name="Morshed G."/>
            <person name="Roy S."/>
            <person name="Uddin K.S."/>
            <person name="Rabeya T."/>
            <person name="Hossain A.S."/>
            <person name="Chowdhury A."/>
            <person name="Snigdha A.R."/>
            <person name="Mortoza M.S."/>
            <person name="Matin S.A."/>
            <person name="Hoque S.M.E."/>
            <person name="Islam M.K."/>
            <person name="Roy D.K."/>
            <person name="Haider R."/>
            <person name="Moosa M.M."/>
            <person name="Elias S.M."/>
            <person name="Hasan A.M."/>
            <person name="Jahan S."/>
            <person name="Shafiuddin M."/>
            <person name="Mahmood N."/>
            <person name="Shommy N.S."/>
        </authorList>
    </citation>
    <scope>NUCLEOTIDE SEQUENCE [LARGE SCALE GENOMIC DNA]</scope>
    <source>
        <strain evidence="2">cv. O-4</strain>
    </source>
</reference>
<comment type="caution">
    <text evidence="1">The sequence shown here is derived from an EMBL/GenBank/DDBJ whole genome shotgun (WGS) entry which is preliminary data.</text>
</comment>
<dbReference type="AlphaFoldDB" id="A0A1R3HLN1"/>
<evidence type="ECO:0000313" key="2">
    <source>
        <dbReference type="Proteomes" id="UP000187203"/>
    </source>
</evidence>
<organism evidence="1 2">
    <name type="scientific">Corchorus olitorius</name>
    <dbReference type="NCBI Taxonomy" id="93759"/>
    <lineage>
        <taxon>Eukaryota</taxon>
        <taxon>Viridiplantae</taxon>
        <taxon>Streptophyta</taxon>
        <taxon>Embryophyta</taxon>
        <taxon>Tracheophyta</taxon>
        <taxon>Spermatophyta</taxon>
        <taxon>Magnoliopsida</taxon>
        <taxon>eudicotyledons</taxon>
        <taxon>Gunneridae</taxon>
        <taxon>Pentapetalae</taxon>
        <taxon>rosids</taxon>
        <taxon>malvids</taxon>
        <taxon>Malvales</taxon>
        <taxon>Malvaceae</taxon>
        <taxon>Grewioideae</taxon>
        <taxon>Apeibeae</taxon>
        <taxon>Corchorus</taxon>
    </lineage>
</organism>
<evidence type="ECO:0000313" key="1">
    <source>
        <dbReference type="EMBL" id="OMO71255.1"/>
    </source>
</evidence>
<keyword evidence="2" id="KW-1185">Reference proteome</keyword>
<gene>
    <name evidence="1" type="ORF">COLO4_28327</name>
</gene>
<sequence>MAVGLDEMRTAMIAEMEAATEVRREEDGKPRPAP</sequence>
<accession>A0A1R3HLN1</accession>